<evidence type="ECO:0000256" key="3">
    <source>
        <dbReference type="ARBA" id="ARBA00023163"/>
    </source>
</evidence>
<name>A0A2N8KJU2_9BURK</name>
<sequence>MHLSGMSMCYERSVRRSTMKALPRVSTSTRARTTISIPPRCARPPTSAGKGPEVLPPLRHAQGAGNQTPQTGTQFLREHLAIIDAIEKRDAGEAEHIARSHVEELLKRISTDSQINGLDDSHKRNCLHTRREARRAWRSLIDDAKVIDPTEAWSRLHHPLSEVAAPVQVADIVDMGDRATGSGFAA</sequence>
<keyword evidence="1" id="KW-0805">Transcription regulation</keyword>
<keyword evidence="7" id="KW-1185">Reference proteome</keyword>
<protein>
    <recommendedName>
        <fullName evidence="5">GntR C-terminal domain-containing protein</fullName>
    </recommendedName>
</protein>
<reference evidence="6 7" key="1">
    <citation type="submission" date="2018-01" db="EMBL/GenBank/DDBJ databases">
        <title>The draft genome of an aniline degradation strain ANB-1.</title>
        <authorList>
            <person name="Zhang L."/>
            <person name="Jiang J."/>
        </authorList>
    </citation>
    <scope>NUCLEOTIDE SEQUENCE [LARGE SCALE GENOMIC DNA]</scope>
    <source>
        <strain evidence="6 7">ANB-1</strain>
    </source>
</reference>
<dbReference type="InterPro" id="IPR011711">
    <property type="entry name" value="GntR_C"/>
</dbReference>
<proteinExistence type="predicted"/>
<dbReference type="EMBL" id="POQS01000003">
    <property type="protein sequence ID" value="PND33718.1"/>
    <property type="molecule type" value="Genomic_DNA"/>
</dbReference>
<dbReference type="Proteomes" id="UP000235994">
    <property type="component" value="Unassembled WGS sequence"/>
</dbReference>
<dbReference type="Pfam" id="PF07729">
    <property type="entry name" value="FCD"/>
    <property type="match status" value="1"/>
</dbReference>
<evidence type="ECO:0000256" key="4">
    <source>
        <dbReference type="SAM" id="MobiDB-lite"/>
    </source>
</evidence>
<evidence type="ECO:0000313" key="6">
    <source>
        <dbReference type="EMBL" id="PND33718.1"/>
    </source>
</evidence>
<evidence type="ECO:0000256" key="2">
    <source>
        <dbReference type="ARBA" id="ARBA00023125"/>
    </source>
</evidence>
<organism evidence="6 7">
    <name type="scientific">Achromobacter pulmonis</name>
    <dbReference type="NCBI Taxonomy" id="1389932"/>
    <lineage>
        <taxon>Bacteria</taxon>
        <taxon>Pseudomonadati</taxon>
        <taxon>Pseudomonadota</taxon>
        <taxon>Betaproteobacteria</taxon>
        <taxon>Burkholderiales</taxon>
        <taxon>Alcaligenaceae</taxon>
        <taxon>Achromobacter</taxon>
    </lineage>
</organism>
<comment type="caution">
    <text evidence="6">The sequence shown here is derived from an EMBL/GenBank/DDBJ whole genome shotgun (WGS) entry which is preliminary data.</text>
</comment>
<dbReference type="InterPro" id="IPR008920">
    <property type="entry name" value="TF_FadR/GntR_C"/>
</dbReference>
<gene>
    <name evidence="6" type="ORF">C1I89_14815</name>
</gene>
<evidence type="ECO:0000259" key="5">
    <source>
        <dbReference type="Pfam" id="PF07729"/>
    </source>
</evidence>
<evidence type="ECO:0000256" key="1">
    <source>
        <dbReference type="ARBA" id="ARBA00023015"/>
    </source>
</evidence>
<evidence type="ECO:0000313" key="7">
    <source>
        <dbReference type="Proteomes" id="UP000235994"/>
    </source>
</evidence>
<dbReference type="SUPFAM" id="SSF48008">
    <property type="entry name" value="GntR ligand-binding domain-like"/>
    <property type="match status" value="1"/>
</dbReference>
<keyword evidence="2" id="KW-0238">DNA-binding</keyword>
<accession>A0A2N8KJU2</accession>
<dbReference type="GO" id="GO:0003677">
    <property type="term" value="F:DNA binding"/>
    <property type="evidence" value="ECO:0007669"/>
    <property type="project" value="UniProtKB-KW"/>
</dbReference>
<feature type="domain" description="GntR C-terminal" evidence="5">
    <location>
        <begin position="62"/>
        <end position="103"/>
    </location>
</feature>
<keyword evidence="3" id="KW-0804">Transcription</keyword>
<dbReference type="AlphaFoldDB" id="A0A2N8KJU2"/>
<dbReference type="Gene3D" id="1.20.120.530">
    <property type="entry name" value="GntR ligand-binding domain-like"/>
    <property type="match status" value="1"/>
</dbReference>
<feature type="region of interest" description="Disordered" evidence="4">
    <location>
        <begin position="37"/>
        <end position="70"/>
    </location>
</feature>